<evidence type="ECO:0000313" key="5">
    <source>
        <dbReference type="EMBL" id="GIM80015.1"/>
    </source>
</evidence>
<evidence type="ECO:0000313" key="6">
    <source>
        <dbReference type="Proteomes" id="UP000680865"/>
    </source>
</evidence>
<keyword evidence="6" id="KW-1185">Reference proteome</keyword>
<evidence type="ECO:0000256" key="4">
    <source>
        <dbReference type="SAM" id="MobiDB-lite"/>
    </source>
</evidence>
<keyword evidence="3" id="KW-0443">Lipid metabolism</keyword>
<name>A0A919SX87_9ACTN</name>
<dbReference type="PANTHER" id="PTHR10272:SF0">
    <property type="entry name" value="PLATELET-ACTIVATING FACTOR ACETYLHYDROLASE"/>
    <property type="match status" value="1"/>
</dbReference>
<dbReference type="Gene3D" id="3.40.50.1820">
    <property type="entry name" value="alpha/beta hydrolase"/>
    <property type="match status" value="1"/>
</dbReference>
<proteinExistence type="predicted"/>
<dbReference type="AlphaFoldDB" id="A0A919SX87"/>
<dbReference type="InterPro" id="IPR029058">
    <property type="entry name" value="AB_hydrolase_fold"/>
</dbReference>
<feature type="region of interest" description="Disordered" evidence="4">
    <location>
        <begin position="123"/>
        <end position="168"/>
    </location>
</feature>
<dbReference type="SUPFAM" id="SSF53474">
    <property type="entry name" value="alpha/beta-Hydrolases"/>
    <property type="match status" value="1"/>
</dbReference>
<dbReference type="PANTHER" id="PTHR10272">
    <property type="entry name" value="PLATELET-ACTIVATING FACTOR ACETYLHYDROLASE"/>
    <property type="match status" value="1"/>
</dbReference>
<comment type="caution">
    <text evidence="5">The sequence shown here is derived from an EMBL/GenBank/DDBJ whole genome shotgun (WGS) entry which is preliminary data.</text>
</comment>
<organism evidence="5 6">
    <name type="scientific">Winogradskya consettensis</name>
    <dbReference type="NCBI Taxonomy" id="113560"/>
    <lineage>
        <taxon>Bacteria</taxon>
        <taxon>Bacillati</taxon>
        <taxon>Actinomycetota</taxon>
        <taxon>Actinomycetes</taxon>
        <taxon>Micromonosporales</taxon>
        <taxon>Micromonosporaceae</taxon>
        <taxon>Winogradskya</taxon>
    </lineage>
</organism>
<feature type="compositionally biased region" description="Low complexity" evidence="4">
    <location>
        <begin position="141"/>
        <end position="168"/>
    </location>
</feature>
<dbReference type="EMBL" id="BOQP01000041">
    <property type="protein sequence ID" value="GIM80015.1"/>
    <property type="molecule type" value="Genomic_DNA"/>
</dbReference>
<evidence type="ECO:0000256" key="1">
    <source>
        <dbReference type="ARBA" id="ARBA00022801"/>
    </source>
</evidence>
<keyword evidence="1" id="KW-0378">Hydrolase</keyword>
<evidence type="ECO:0000256" key="3">
    <source>
        <dbReference type="ARBA" id="ARBA00023098"/>
    </source>
</evidence>
<accession>A0A919SX87</accession>
<keyword evidence="2" id="KW-0442">Lipid degradation</keyword>
<dbReference type="GO" id="GO:0016042">
    <property type="term" value="P:lipid catabolic process"/>
    <property type="evidence" value="ECO:0007669"/>
    <property type="project" value="UniProtKB-KW"/>
</dbReference>
<evidence type="ECO:0000256" key="2">
    <source>
        <dbReference type="ARBA" id="ARBA00022963"/>
    </source>
</evidence>
<sequence>MVVQLWYPAGAVGADAPRAQYLGRDRREADVVAALEAEYLGAPAFLLDGPPRAHTHAVFDAAPAAGGRFPVVLFSPGLGGLRTQNTAGAENLAGRGYVVAGVDHPYDSAAVVPADGRTVRTRISDEAAGRGATGSVCGPPTSGSSSHNSGASTTGGWTSGGWTSDGWR</sequence>
<dbReference type="GO" id="GO:0003847">
    <property type="term" value="F:1-alkyl-2-acetylglycerophosphocholine esterase activity"/>
    <property type="evidence" value="ECO:0007669"/>
    <property type="project" value="TreeGrafter"/>
</dbReference>
<dbReference type="Proteomes" id="UP000680865">
    <property type="component" value="Unassembled WGS sequence"/>
</dbReference>
<dbReference type="Pfam" id="PF03403">
    <property type="entry name" value="PAF-AH_p_II"/>
    <property type="match status" value="1"/>
</dbReference>
<reference evidence="5" key="1">
    <citation type="submission" date="2021-03" db="EMBL/GenBank/DDBJ databases">
        <title>Whole genome shotgun sequence of Actinoplanes consettensis NBRC 14913.</title>
        <authorList>
            <person name="Komaki H."/>
            <person name="Tamura T."/>
        </authorList>
    </citation>
    <scope>NUCLEOTIDE SEQUENCE</scope>
    <source>
        <strain evidence="5">NBRC 14913</strain>
    </source>
</reference>
<gene>
    <name evidence="5" type="ORF">Aco04nite_68450</name>
</gene>
<protein>
    <submittedName>
        <fullName evidence="5">Uncharacterized protein</fullName>
    </submittedName>
</protein>